<keyword evidence="5 8" id="KW-1133">Transmembrane helix</keyword>
<dbReference type="GeneID" id="78295620"/>
<dbReference type="OrthoDB" id="9813074at2"/>
<evidence type="ECO:0000313" key="11">
    <source>
        <dbReference type="EMBL" id="NMD87040.1"/>
    </source>
</evidence>
<dbReference type="EMBL" id="JABAEW010000018">
    <property type="protein sequence ID" value="NMD87040.1"/>
    <property type="molecule type" value="Genomic_DNA"/>
</dbReference>
<feature type="domain" description="Peptidase S54 rhomboid" evidence="9">
    <location>
        <begin position="58"/>
        <end position="204"/>
    </location>
</feature>
<protein>
    <submittedName>
        <fullName evidence="12">Membrane associated rhomboid family serine protease</fullName>
    </submittedName>
    <submittedName>
        <fullName evidence="11">Rhomboid family intramembrane serine protease</fullName>
    </submittedName>
</protein>
<reference evidence="12 13" key="1">
    <citation type="submission" date="2018-04" db="EMBL/GenBank/DDBJ databases">
        <title>Genomic Encyclopedia of Type Strains, Phase IV (KMG-IV): sequencing the most valuable type-strain genomes for metagenomic binning, comparative biology and taxonomic classification.</title>
        <authorList>
            <person name="Goeker M."/>
        </authorList>
    </citation>
    <scope>NUCLEOTIDE SEQUENCE [LARGE SCALE GENOMIC DNA]</scope>
    <source>
        <strain evidence="12 13">DSM 14823</strain>
    </source>
</reference>
<dbReference type="GO" id="GO:0016020">
    <property type="term" value="C:membrane"/>
    <property type="evidence" value="ECO:0007669"/>
    <property type="project" value="UniProtKB-SubCell"/>
</dbReference>
<feature type="transmembrane region" description="Helical" evidence="8">
    <location>
        <begin position="124"/>
        <end position="143"/>
    </location>
</feature>
<evidence type="ECO:0000256" key="2">
    <source>
        <dbReference type="ARBA" id="ARBA00009045"/>
    </source>
</evidence>
<feature type="compositionally biased region" description="Basic and acidic residues" evidence="7">
    <location>
        <begin position="7"/>
        <end position="20"/>
    </location>
</feature>
<feature type="domain" description="DUF6576" evidence="10">
    <location>
        <begin position="247"/>
        <end position="274"/>
    </location>
</feature>
<feature type="transmembrane region" description="Helical" evidence="8">
    <location>
        <begin position="98"/>
        <end position="118"/>
    </location>
</feature>
<comment type="caution">
    <text evidence="12">The sequence shown here is derived from an EMBL/GenBank/DDBJ whole genome shotgun (WGS) entry which is preliminary data.</text>
</comment>
<feature type="transmembrane region" description="Helical" evidence="8">
    <location>
        <begin position="150"/>
        <end position="171"/>
    </location>
</feature>
<dbReference type="PANTHER" id="PTHR43731">
    <property type="entry name" value="RHOMBOID PROTEASE"/>
    <property type="match status" value="1"/>
</dbReference>
<dbReference type="GO" id="GO:0004252">
    <property type="term" value="F:serine-type endopeptidase activity"/>
    <property type="evidence" value="ECO:0007669"/>
    <property type="project" value="InterPro"/>
</dbReference>
<feature type="region of interest" description="Disordered" evidence="7">
    <location>
        <begin position="221"/>
        <end position="247"/>
    </location>
</feature>
<dbReference type="Proteomes" id="UP000576225">
    <property type="component" value="Unassembled WGS sequence"/>
</dbReference>
<name>A0A2U1AW08_9BACT</name>
<evidence type="ECO:0000256" key="1">
    <source>
        <dbReference type="ARBA" id="ARBA00004141"/>
    </source>
</evidence>
<evidence type="ECO:0000313" key="14">
    <source>
        <dbReference type="Proteomes" id="UP000576225"/>
    </source>
</evidence>
<feature type="transmembrane region" description="Helical" evidence="8">
    <location>
        <begin position="60"/>
        <end position="86"/>
    </location>
</feature>
<evidence type="ECO:0000259" key="9">
    <source>
        <dbReference type="Pfam" id="PF01694"/>
    </source>
</evidence>
<evidence type="ECO:0000313" key="13">
    <source>
        <dbReference type="Proteomes" id="UP000245959"/>
    </source>
</evidence>
<sequence>MSLFDRSYMRPEQPRGGKPDDGSSMIWSLLLANVLVYLLFSSEVATLALSWGGLRGFKVYQLVTAGFFHQDFSHIFFNMWGLYLFGKLVAPHLGSARFLILYLIGVVSGNLLFLLFNWNSTVPTYLFGASGAVCAIMAAAAMLEPRRQFVLIFMPFFPLRTPTLVVSYTVLEILLQLSGSQSGVAHLAHLGGFLGGYLYLKILFGARLPWDPFRRRVRPGDWKQPPSWGGESNSRPEPAPGEGPVSSHELDALLDKISRNGINSLTAHELARLRRAREEMRGNQWR</sequence>
<dbReference type="InterPro" id="IPR022764">
    <property type="entry name" value="Peptidase_S54_rhomboid_dom"/>
</dbReference>
<dbReference type="AlphaFoldDB" id="A0A2U1AW08"/>
<organism evidence="12 13">
    <name type="scientific">Victivallis vadensis</name>
    <dbReference type="NCBI Taxonomy" id="172901"/>
    <lineage>
        <taxon>Bacteria</taxon>
        <taxon>Pseudomonadati</taxon>
        <taxon>Lentisphaerota</taxon>
        <taxon>Lentisphaeria</taxon>
        <taxon>Victivallales</taxon>
        <taxon>Victivallaceae</taxon>
        <taxon>Victivallis</taxon>
    </lineage>
</organism>
<evidence type="ECO:0000256" key="4">
    <source>
        <dbReference type="ARBA" id="ARBA00022801"/>
    </source>
</evidence>
<evidence type="ECO:0000256" key="8">
    <source>
        <dbReference type="SAM" id="Phobius"/>
    </source>
</evidence>
<feature type="transmembrane region" description="Helical" evidence="8">
    <location>
        <begin position="183"/>
        <end position="206"/>
    </location>
</feature>
<dbReference type="Pfam" id="PF01694">
    <property type="entry name" value="Rhomboid"/>
    <property type="match status" value="1"/>
</dbReference>
<dbReference type="PANTHER" id="PTHR43731:SF14">
    <property type="entry name" value="PRESENILIN-ASSOCIATED RHOMBOID-LIKE PROTEIN, MITOCHONDRIAL"/>
    <property type="match status" value="1"/>
</dbReference>
<keyword evidence="3 8" id="KW-0812">Transmembrane</keyword>
<dbReference type="Proteomes" id="UP000245959">
    <property type="component" value="Unassembled WGS sequence"/>
</dbReference>
<dbReference type="RefSeq" id="WP_116884320.1">
    <property type="nucleotide sequence ID" value="NZ_CABMMC010000011.1"/>
</dbReference>
<evidence type="ECO:0000256" key="6">
    <source>
        <dbReference type="ARBA" id="ARBA00023136"/>
    </source>
</evidence>
<accession>A0A2U1AW08</accession>
<evidence type="ECO:0000259" key="10">
    <source>
        <dbReference type="Pfam" id="PF20216"/>
    </source>
</evidence>
<dbReference type="EMBL" id="QEKH01000016">
    <property type="protein sequence ID" value="PVY40616.1"/>
    <property type="molecule type" value="Genomic_DNA"/>
</dbReference>
<dbReference type="Pfam" id="PF20216">
    <property type="entry name" value="DUF6576"/>
    <property type="match status" value="1"/>
</dbReference>
<dbReference type="SUPFAM" id="SSF144091">
    <property type="entry name" value="Rhomboid-like"/>
    <property type="match status" value="1"/>
</dbReference>
<keyword evidence="4" id="KW-0378">Hydrolase</keyword>
<reference evidence="11 14" key="2">
    <citation type="submission" date="2020-04" db="EMBL/GenBank/DDBJ databases">
        <authorList>
            <person name="Hitch T.C.A."/>
            <person name="Wylensek D."/>
            <person name="Clavel T."/>
        </authorList>
    </citation>
    <scope>NUCLEOTIDE SEQUENCE [LARGE SCALE GENOMIC DNA]</scope>
    <source>
        <strain evidence="11 14">COR2-253-APC-1A</strain>
    </source>
</reference>
<evidence type="ECO:0000256" key="7">
    <source>
        <dbReference type="SAM" id="MobiDB-lite"/>
    </source>
</evidence>
<dbReference type="InterPro" id="IPR046483">
    <property type="entry name" value="DUF6576"/>
</dbReference>
<keyword evidence="13" id="KW-1185">Reference proteome</keyword>
<keyword evidence="12" id="KW-0645">Protease</keyword>
<feature type="region of interest" description="Disordered" evidence="7">
    <location>
        <begin position="1"/>
        <end position="20"/>
    </location>
</feature>
<proteinExistence type="inferred from homology"/>
<dbReference type="InterPro" id="IPR050925">
    <property type="entry name" value="Rhomboid_protease_S54"/>
</dbReference>
<evidence type="ECO:0000256" key="5">
    <source>
        <dbReference type="ARBA" id="ARBA00022989"/>
    </source>
</evidence>
<dbReference type="Gene3D" id="1.20.1540.10">
    <property type="entry name" value="Rhomboid-like"/>
    <property type="match status" value="1"/>
</dbReference>
<dbReference type="GO" id="GO:0006508">
    <property type="term" value="P:proteolysis"/>
    <property type="evidence" value="ECO:0007669"/>
    <property type="project" value="UniProtKB-KW"/>
</dbReference>
<evidence type="ECO:0000313" key="12">
    <source>
        <dbReference type="EMBL" id="PVY40616.1"/>
    </source>
</evidence>
<evidence type="ECO:0000256" key="3">
    <source>
        <dbReference type="ARBA" id="ARBA00022692"/>
    </source>
</evidence>
<keyword evidence="6 8" id="KW-0472">Membrane</keyword>
<comment type="similarity">
    <text evidence="2">Belongs to the peptidase S54 family.</text>
</comment>
<dbReference type="InterPro" id="IPR035952">
    <property type="entry name" value="Rhomboid-like_sf"/>
</dbReference>
<gene>
    <name evidence="12" type="ORF">C8D82_11668</name>
    <name evidence="11" type="ORF">HF882_10630</name>
</gene>
<comment type="subcellular location">
    <subcellularLocation>
        <location evidence="1">Membrane</location>
        <topology evidence="1">Multi-pass membrane protein</topology>
    </subcellularLocation>
</comment>